<dbReference type="GeneID" id="20184134"/>
<evidence type="ECO:0000256" key="4">
    <source>
        <dbReference type="ARBA" id="ARBA00022695"/>
    </source>
</evidence>
<evidence type="ECO:0000259" key="9">
    <source>
        <dbReference type="Pfam" id="PF05000"/>
    </source>
</evidence>
<keyword evidence="5" id="KW-0804">Transcription</keyword>
<evidence type="ECO:0000256" key="6">
    <source>
        <dbReference type="SAM" id="MobiDB-lite"/>
    </source>
</evidence>
<keyword evidence="4" id="KW-0548">Nucleotidyltransferase</keyword>
<dbReference type="SUPFAM" id="SSF64484">
    <property type="entry name" value="beta and beta-prime subunits of DNA dependent RNA-polymerase"/>
    <property type="match status" value="1"/>
</dbReference>
<dbReference type="Proteomes" id="UP000018817">
    <property type="component" value="Unassembled WGS sequence"/>
</dbReference>
<dbReference type="Pfam" id="PF05000">
    <property type="entry name" value="RNA_pol_Rpb1_4"/>
    <property type="match status" value="1"/>
</dbReference>
<dbReference type="InterPro" id="IPR045867">
    <property type="entry name" value="DNA-dir_RpoC_beta_prime"/>
</dbReference>
<reference evidence="11" key="1">
    <citation type="submission" date="2011-12" db="EMBL/GenBank/DDBJ databases">
        <authorList>
            <consortium name="The Broad Institute Genome Sequencing Platform"/>
            <person name="Russ C."/>
            <person name="Tyler B."/>
            <person name="Panabieres F."/>
            <person name="Shan W."/>
            <person name="Tripathy S."/>
            <person name="Grunwald N."/>
            <person name="Machado M."/>
            <person name="Young S.K."/>
            <person name="Zeng Q."/>
            <person name="Gargeya S."/>
            <person name="Fitzgerald M."/>
            <person name="Haas B."/>
            <person name="Abouelleil A."/>
            <person name="Alvarado L."/>
            <person name="Arachchi H.M."/>
            <person name="Berlin A."/>
            <person name="Chapman S.B."/>
            <person name="Gearin G."/>
            <person name="Goldberg J."/>
            <person name="Griggs A."/>
            <person name="Gujja S."/>
            <person name="Hansen M."/>
            <person name="Heiman D."/>
            <person name="Howarth C."/>
            <person name="Larimer J."/>
            <person name="Lui A."/>
            <person name="MacDonald P.J.P."/>
            <person name="McCowen C."/>
            <person name="Montmayeur A."/>
            <person name="Murphy C."/>
            <person name="Neiman D."/>
            <person name="Pearson M."/>
            <person name="Priest M."/>
            <person name="Roberts A."/>
            <person name="Saif S."/>
            <person name="Shea T."/>
            <person name="Sisk P."/>
            <person name="Stolte C."/>
            <person name="Sykes S."/>
            <person name="Wortman J."/>
            <person name="Nusbaum C."/>
            <person name="Birren B."/>
        </authorList>
    </citation>
    <scope>NUCLEOTIDE SEQUENCE [LARGE SCALE GENOMIC DNA]</scope>
    <source>
        <strain evidence="11">INRA-310</strain>
    </source>
</reference>
<sequence>MTPHEFYEQEQMNILSPGDEFTEVVMSSIDHEKNNLAKLVATGTKGKPTNILQISSSIGQMSINGQRMRKAFDFQRALPYARRFHDEPEAVGFIADSFVTGVNFMSAIAQQQDGRNGITTKALSTGTTGYHNRKANKALEAVHVDNHRRLVKYDLVLQQLYGDDGVDIRKAAYVDFRVLLASDANFDEQFSAEQFQPENDTEWRALEAAYADACRARTRYRQGYARIDGAPRSPRYTHYNEICERAAREIPEHVERSFALMDIGLDVGLAYRRVLQHRIDAKTMALVADRITSAYKKALVEYGTSMGMFASECTSESMTQRILDSIHASGASKSNFLNRIKEVYGAKGTDSLENAYMDVFLRPEFEDDVVALQRVANEIEMMNLRTFVRRAQIFFEAYGASRHPDFKDEAEAMRCTFERHAVNQRPPAGLLPWCVRLELSRAALIEKNMQVSTIFRKLMQHFPKLYILYTDDNAEEVAMRVYFGEDVFRRASVVDQFVVHDFLHAKLLKVVIRGVDGIISATVMKDFVPRTVEQPDGSMKVVRKHIIRTQGTNLTAILHHNAVDPHKTASNSVLEVQELYGIHAARMKIIQCLREMSGTDINIKHYTLIADTLTANGFVSNIERGGVAESNPGNTLLSISYSHPIQTITEAGLNNEESLVHTNISSALMMGSTPNVGSNYNGVMMNERFIKEHNKTASDILDEQKKKRKTCMKSSGKGGGGGRTNACVSARNPGTTASAKTTGMQTLFALRKNVFCS</sequence>
<dbReference type="Gene3D" id="3.30.1360.140">
    <property type="match status" value="1"/>
</dbReference>
<evidence type="ECO:0000259" key="7">
    <source>
        <dbReference type="Pfam" id="PF04990"/>
    </source>
</evidence>
<dbReference type="GO" id="GO:0003677">
    <property type="term" value="F:DNA binding"/>
    <property type="evidence" value="ECO:0007669"/>
    <property type="project" value="InterPro"/>
</dbReference>
<evidence type="ECO:0000259" key="8">
    <source>
        <dbReference type="Pfam" id="PF04998"/>
    </source>
</evidence>
<dbReference type="InterPro" id="IPR007073">
    <property type="entry name" value="RNA_pol_Rpb1_7"/>
</dbReference>
<dbReference type="AlphaFoldDB" id="W2PT89"/>
<dbReference type="InterPro" id="IPR038120">
    <property type="entry name" value="Rpb1_funnel_sf"/>
</dbReference>
<dbReference type="RefSeq" id="XP_008910473.1">
    <property type="nucleotide sequence ID" value="XM_008912225.1"/>
</dbReference>
<dbReference type="EC" id="2.7.7.6" evidence="1"/>
<keyword evidence="2" id="KW-0240">DNA-directed RNA polymerase</keyword>
<dbReference type="GO" id="GO:0006351">
    <property type="term" value="P:DNA-templated transcription"/>
    <property type="evidence" value="ECO:0007669"/>
    <property type="project" value="InterPro"/>
</dbReference>
<evidence type="ECO:0000256" key="2">
    <source>
        <dbReference type="ARBA" id="ARBA00022478"/>
    </source>
</evidence>
<evidence type="ECO:0000256" key="1">
    <source>
        <dbReference type="ARBA" id="ARBA00012418"/>
    </source>
</evidence>
<feature type="domain" description="RNA polymerase Rpb1" evidence="9">
    <location>
        <begin position="3"/>
        <end position="94"/>
    </location>
</feature>
<evidence type="ECO:0000313" key="10">
    <source>
        <dbReference type="EMBL" id="ETN04172.1"/>
    </source>
</evidence>
<protein>
    <recommendedName>
        <fullName evidence="1">DNA-directed RNA polymerase</fullName>
        <ecNumber evidence="1">2.7.7.6</ecNumber>
    </recommendedName>
</protein>
<keyword evidence="3" id="KW-0808">Transferase</keyword>
<evidence type="ECO:0000256" key="5">
    <source>
        <dbReference type="ARBA" id="ARBA00023163"/>
    </source>
</evidence>
<proteinExistence type="predicted"/>
<dbReference type="InterPro" id="IPR007083">
    <property type="entry name" value="RNA_pol_Rpb1_4"/>
</dbReference>
<dbReference type="Gene3D" id="1.10.132.30">
    <property type="match status" value="1"/>
</dbReference>
<dbReference type="InterPro" id="IPR038593">
    <property type="entry name" value="RNA_pol_Rpb1_7_sf"/>
</dbReference>
<dbReference type="Gene3D" id="6.10.250.2940">
    <property type="match status" value="1"/>
</dbReference>
<evidence type="ECO:0000313" key="11">
    <source>
        <dbReference type="Proteomes" id="UP000018817"/>
    </source>
</evidence>
<dbReference type="GO" id="GO:0003899">
    <property type="term" value="F:DNA-directed RNA polymerase activity"/>
    <property type="evidence" value="ECO:0007669"/>
    <property type="project" value="UniProtKB-EC"/>
</dbReference>
<evidence type="ECO:0000256" key="3">
    <source>
        <dbReference type="ARBA" id="ARBA00022679"/>
    </source>
</evidence>
<accession>W2PT89</accession>
<dbReference type="PANTHER" id="PTHR19376:SF67">
    <property type="entry name" value="DNA-DIRECTED RNA POLYMERASE"/>
    <property type="match status" value="1"/>
</dbReference>
<dbReference type="EMBL" id="KI669605">
    <property type="protein sequence ID" value="ETN04172.1"/>
    <property type="molecule type" value="Genomic_DNA"/>
</dbReference>
<dbReference type="STRING" id="761204.W2PT89"/>
<dbReference type="Pfam" id="PF04998">
    <property type="entry name" value="RNA_pol_Rpb1_5"/>
    <property type="match status" value="1"/>
</dbReference>
<feature type="domain" description="RNA polymerase Rpb1" evidence="7">
    <location>
        <begin position="384"/>
        <end position="483"/>
    </location>
</feature>
<reference evidence="10 11" key="2">
    <citation type="submission" date="2013-11" db="EMBL/GenBank/DDBJ databases">
        <title>The Genome Sequence of Phytophthora parasitica INRA-310.</title>
        <authorList>
            <consortium name="The Broad Institute Genomics Platform"/>
            <person name="Russ C."/>
            <person name="Tyler B."/>
            <person name="Panabieres F."/>
            <person name="Shan W."/>
            <person name="Tripathy S."/>
            <person name="Grunwald N."/>
            <person name="Machado M."/>
            <person name="Johnson C.S."/>
            <person name="Arredondo F."/>
            <person name="Hong C."/>
            <person name="Coffey M."/>
            <person name="Young S.K."/>
            <person name="Zeng Q."/>
            <person name="Gargeya S."/>
            <person name="Fitzgerald M."/>
            <person name="Abouelleil A."/>
            <person name="Alvarado L."/>
            <person name="Chapman S.B."/>
            <person name="Gainer-Dewar J."/>
            <person name="Goldberg J."/>
            <person name="Griggs A."/>
            <person name="Gujja S."/>
            <person name="Hansen M."/>
            <person name="Howarth C."/>
            <person name="Imamovic A."/>
            <person name="Ireland A."/>
            <person name="Larimer J."/>
            <person name="McCowan C."/>
            <person name="Murphy C."/>
            <person name="Pearson M."/>
            <person name="Poon T.W."/>
            <person name="Priest M."/>
            <person name="Roberts A."/>
            <person name="Saif S."/>
            <person name="Shea T."/>
            <person name="Sykes S."/>
            <person name="Wortman J."/>
            <person name="Nusbaum C."/>
            <person name="Birren B."/>
        </authorList>
    </citation>
    <scope>NUCLEOTIDE SEQUENCE [LARGE SCALE GENOMIC DNA]</scope>
    <source>
        <strain evidence="10 11">INRA-310</strain>
    </source>
</reference>
<dbReference type="VEuPathDB" id="FungiDB:PPTG_14885"/>
<gene>
    <name evidence="10" type="ORF">PPTG_14885</name>
</gene>
<feature type="region of interest" description="Disordered" evidence="6">
    <location>
        <begin position="705"/>
        <end position="726"/>
    </location>
</feature>
<organism evidence="10 11">
    <name type="scientific">Phytophthora nicotianae (strain INRA-310)</name>
    <name type="common">Phytophthora parasitica</name>
    <dbReference type="NCBI Taxonomy" id="761204"/>
    <lineage>
        <taxon>Eukaryota</taxon>
        <taxon>Sar</taxon>
        <taxon>Stramenopiles</taxon>
        <taxon>Oomycota</taxon>
        <taxon>Peronosporomycetes</taxon>
        <taxon>Peronosporales</taxon>
        <taxon>Peronosporaceae</taxon>
        <taxon>Phytophthora</taxon>
    </lineage>
</organism>
<dbReference type="Pfam" id="PF04990">
    <property type="entry name" value="RNA_pol_Rpb1_7"/>
    <property type="match status" value="1"/>
</dbReference>
<name>W2PT89_PHYN3</name>
<dbReference type="InterPro" id="IPR007081">
    <property type="entry name" value="RNA_pol_Rpb1_5"/>
</dbReference>
<dbReference type="GO" id="GO:0000428">
    <property type="term" value="C:DNA-directed RNA polymerase complex"/>
    <property type="evidence" value="ECO:0007669"/>
    <property type="project" value="UniProtKB-KW"/>
</dbReference>
<feature type="domain" description="RNA polymerase Rpb1" evidence="8">
    <location>
        <begin position="112"/>
        <end position="633"/>
    </location>
</feature>
<dbReference type="PANTHER" id="PTHR19376">
    <property type="entry name" value="DNA-DIRECTED RNA POLYMERASE"/>
    <property type="match status" value="1"/>
</dbReference>